<sequence length="106" mass="12126">MREILDSHVERFSGFFDEISKFVDLRNKYAHAHLVLDDGAVCVQHLPHMNHRDAGAVIQMDTALFEMRDGLNSFKPFSDVIESMCREAEKNIGPDTGFRISKKTKD</sequence>
<dbReference type="Proteomes" id="UP000218244">
    <property type="component" value="Chromosome"/>
</dbReference>
<dbReference type="KEGG" id="csur:N24_1777"/>
<accession>A0A160PQ04</accession>
<name>A0A160PQ04_9CORY</name>
<reference evidence="1 2" key="1">
    <citation type="submission" date="2016-02" db="EMBL/GenBank/DDBJ databases">
        <title>Corynebacterium glutamicum N24 whole genome sequencing project.</title>
        <authorList>
            <person name="Matsutani M."/>
            <person name="Nangtapong N."/>
            <person name="Yakushi T."/>
            <person name="Matsushita K."/>
        </authorList>
    </citation>
    <scope>NUCLEOTIDE SEQUENCE [LARGE SCALE GENOMIC DNA]</scope>
    <source>
        <strain evidence="1 2">N24</strain>
    </source>
</reference>
<keyword evidence="2" id="KW-1185">Reference proteome</keyword>
<dbReference type="EMBL" id="AP017369">
    <property type="protein sequence ID" value="BAU96039.1"/>
    <property type="molecule type" value="Genomic_DNA"/>
</dbReference>
<evidence type="ECO:0000313" key="2">
    <source>
        <dbReference type="Proteomes" id="UP000218244"/>
    </source>
</evidence>
<protein>
    <submittedName>
        <fullName evidence="1">Uncharacterized protein</fullName>
    </submittedName>
</protein>
<evidence type="ECO:0000313" key="1">
    <source>
        <dbReference type="EMBL" id="BAU96039.1"/>
    </source>
</evidence>
<gene>
    <name evidence="1" type="ORF">N24_1777</name>
</gene>
<proteinExistence type="predicted"/>
<organism evidence="1 2">
    <name type="scientific">Corynebacterium suranareeae</name>
    <dbReference type="NCBI Taxonomy" id="2506452"/>
    <lineage>
        <taxon>Bacteria</taxon>
        <taxon>Bacillati</taxon>
        <taxon>Actinomycetota</taxon>
        <taxon>Actinomycetes</taxon>
        <taxon>Mycobacteriales</taxon>
        <taxon>Corynebacteriaceae</taxon>
        <taxon>Corynebacterium</taxon>
    </lineage>
</organism>
<dbReference type="AlphaFoldDB" id="A0A160PQ04"/>